<evidence type="ECO:0000313" key="3">
    <source>
        <dbReference type="Proteomes" id="UP001160148"/>
    </source>
</evidence>
<organism evidence="2 3">
    <name type="scientific">Macrosiphum euphorbiae</name>
    <name type="common">potato aphid</name>
    <dbReference type="NCBI Taxonomy" id="13131"/>
    <lineage>
        <taxon>Eukaryota</taxon>
        <taxon>Metazoa</taxon>
        <taxon>Ecdysozoa</taxon>
        <taxon>Arthropoda</taxon>
        <taxon>Hexapoda</taxon>
        <taxon>Insecta</taxon>
        <taxon>Pterygota</taxon>
        <taxon>Neoptera</taxon>
        <taxon>Paraneoptera</taxon>
        <taxon>Hemiptera</taxon>
        <taxon>Sternorrhyncha</taxon>
        <taxon>Aphidomorpha</taxon>
        <taxon>Aphidoidea</taxon>
        <taxon>Aphididae</taxon>
        <taxon>Macrosiphini</taxon>
        <taxon>Macrosiphum</taxon>
    </lineage>
</organism>
<proteinExistence type="predicted"/>
<dbReference type="AlphaFoldDB" id="A0AAV0W4P8"/>
<feature type="region of interest" description="Disordered" evidence="1">
    <location>
        <begin position="18"/>
        <end position="73"/>
    </location>
</feature>
<protein>
    <submittedName>
        <fullName evidence="2">Uncharacterized protein</fullName>
    </submittedName>
</protein>
<sequence length="73" mass="8068">MSNITEVTIESSEVEIITPSAESNENCREISSERSGQFPALRRHSSIPNTAVQTASSGDAWDCRQSLPRCRSR</sequence>
<feature type="compositionally biased region" description="Polar residues" evidence="1">
    <location>
        <begin position="46"/>
        <end position="57"/>
    </location>
</feature>
<accession>A0AAV0W4P8</accession>
<gene>
    <name evidence="2" type="ORF">MEUPH1_LOCUS7152</name>
</gene>
<dbReference type="Proteomes" id="UP001160148">
    <property type="component" value="Unassembled WGS sequence"/>
</dbReference>
<keyword evidence="3" id="KW-1185">Reference proteome</keyword>
<reference evidence="2 3" key="1">
    <citation type="submission" date="2023-01" db="EMBL/GenBank/DDBJ databases">
        <authorList>
            <person name="Whitehead M."/>
        </authorList>
    </citation>
    <scope>NUCLEOTIDE SEQUENCE [LARGE SCALE GENOMIC DNA]</scope>
</reference>
<comment type="caution">
    <text evidence="2">The sequence shown here is derived from an EMBL/GenBank/DDBJ whole genome shotgun (WGS) entry which is preliminary data.</text>
</comment>
<dbReference type="EMBL" id="CARXXK010000001">
    <property type="protein sequence ID" value="CAI6350722.1"/>
    <property type="molecule type" value="Genomic_DNA"/>
</dbReference>
<name>A0AAV0W4P8_9HEMI</name>
<evidence type="ECO:0000256" key="1">
    <source>
        <dbReference type="SAM" id="MobiDB-lite"/>
    </source>
</evidence>
<evidence type="ECO:0000313" key="2">
    <source>
        <dbReference type="EMBL" id="CAI6350722.1"/>
    </source>
</evidence>